<keyword evidence="9" id="KW-1185">Reference proteome</keyword>
<keyword evidence="3" id="KW-0238">DNA-binding</keyword>
<feature type="region of interest" description="Disordered" evidence="6">
    <location>
        <begin position="143"/>
        <end position="180"/>
    </location>
</feature>
<feature type="domain" description="TF-B3" evidence="7">
    <location>
        <begin position="19"/>
        <end position="113"/>
    </location>
</feature>
<dbReference type="GO" id="GO:0005634">
    <property type="term" value="C:nucleus"/>
    <property type="evidence" value="ECO:0007669"/>
    <property type="project" value="UniProtKB-SubCell"/>
</dbReference>
<dbReference type="SMART" id="SM01019">
    <property type="entry name" value="B3"/>
    <property type="match status" value="2"/>
</dbReference>
<sequence length="286" mass="32946">MAKNRAFGSIQQDKDKASFFKILAYEDLWSESMRFIPHKFKTSVCKNHPLKVILKVVWGRSWTVSLSSFKGSYLMEKKGWEKFLNDNKLGDKEFLTFTNEGNNCLSVSIFKKNCKEMLTPRKTTIISSSSSFSNVKKEEMSDVSPIIAEGSRRGRKEKKERADEEEARKKSKKMKKKADNNNVYEASSSLVPTFSFTIKPSKLIVAAIPQDFANDHMPNETTKFIIHDPNGKPWDVVYYYTEGQKLFSSGWRILARKYGLAVGDFCTFRLIKRREMVLEVIHASQM</sequence>
<evidence type="ECO:0000256" key="5">
    <source>
        <dbReference type="ARBA" id="ARBA00023242"/>
    </source>
</evidence>
<protein>
    <recommendedName>
        <fullName evidence="7">TF-B3 domain-containing protein</fullName>
    </recommendedName>
</protein>
<dbReference type="EMBL" id="CM002872">
    <property type="protein sequence ID" value="KFK37232.1"/>
    <property type="molecule type" value="Genomic_DNA"/>
</dbReference>
<dbReference type="InterPro" id="IPR003340">
    <property type="entry name" value="B3_DNA-bd"/>
</dbReference>
<dbReference type="OrthoDB" id="1666376at2759"/>
<accession>A0A087H530</accession>
<feature type="compositionally biased region" description="Basic and acidic residues" evidence="6">
    <location>
        <begin position="157"/>
        <end position="168"/>
    </location>
</feature>
<dbReference type="CDD" id="cd10017">
    <property type="entry name" value="B3_DNA"/>
    <property type="match status" value="2"/>
</dbReference>
<evidence type="ECO:0000256" key="6">
    <source>
        <dbReference type="SAM" id="MobiDB-lite"/>
    </source>
</evidence>
<proteinExistence type="predicted"/>
<evidence type="ECO:0000256" key="4">
    <source>
        <dbReference type="ARBA" id="ARBA00023163"/>
    </source>
</evidence>
<dbReference type="InterPro" id="IPR044837">
    <property type="entry name" value="REM16-like"/>
</dbReference>
<evidence type="ECO:0000313" key="9">
    <source>
        <dbReference type="Proteomes" id="UP000029120"/>
    </source>
</evidence>
<organism evidence="8 9">
    <name type="scientific">Arabis alpina</name>
    <name type="common">Alpine rock-cress</name>
    <dbReference type="NCBI Taxonomy" id="50452"/>
    <lineage>
        <taxon>Eukaryota</taxon>
        <taxon>Viridiplantae</taxon>
        <taxon>Streptophyta</taxon>
        <taxon>Embryophyta</taxon>
        <taxon>Tracheophyta</taxon>
        <taxon>Spermatophyta</taxon>
        <taxon>Magnoliopsida</taxon>
        <taxon>eudicotyledons</taxon>
        <taxon>Gunneridae</taxon>
        <taxon>Pentapetalae</taxon>
        <taxon>rosids</taxon>
        <taxon>malvids</taxon>
        <taxon>Brassicales</taxon>
        <taxon>Brassicaceae</taxon>
        <taxon>Arabideae</taxon>
        <taxon>Arabis</taxon>
    </lineage>
</organism>
<dbReference type="PANTHER" id="PTHR31391">
    <property type="entry name" value="B3 DOMAIN-CONTAINING PROTEIN OS11G0197600-RELATED"/>
    <property type="match status" value="1"/>
</dbReference>
<keyword evidence="5" id="KW-0539">Nucleus</keyword>
<dbReference type="Pfam" id="PF02362">
    <property type="entry name" value="B3"/>
    <property type="match status" value="2"/>
</dbReference>
<dbReference type="AlphaFoldDB" id="A0A087H530"/>
<comment type="subcellular location">
    <subcellularLocation>
        <location evidence="1">Nucleus</location>
    </subcellularLocation>
</comment>
<feature type="domain" description="TF-B3" evidence="7">
    <location>
        <begin position="191"/>
        <end position="284"/>
    </location>
</feature>
<evidence type="ECO:0000256" key="1">
    <source>
        <dbReference type="ARBA" id="ARBA00004123"/>
    </source>
</evidence>
<dbReference type="InterPro" id="IPR015300">
    <property type="entry name" value="DNA-bd_pseudobarrel_sf"/>
</dbReference>
<dbReference type="SUPFAM" id="SSF101936">
    <property type="entry name" value="DNA-binding pseudobarrel domain"/>
    <property type="match status" value="2"/>
</dbReference>
<gene>
    <name evidence="8" type="ordered locus">AALP_Aa4g231100</name>
</gene>
<dbReference type="Gramene" id="KFK37232">
    <property type="protein sequence ID" value="KFK37232"/>
    <property type="gene ID" value="AALP_AA4G231100"/>
</dbReference>
<reference evidence="9" key="1">
    <citation type="journal article" date="2015" name="Nat. Plants">
        <title>Genome expansion of Arabis alpina linked with retrotransposition and reduced symmetric DNA methylation.</title>
        <authorList>
            <person name="Willing E.M."/>
            <person name="Rawat V."/>
            <person name="Mandakova T."/>
            <person name="Maumus F."/>
            <person name="James G.V."/>
            <person name="Nordstroem K.J."/>
            <person name="Becker C."/>
            <person name="Warthmann N."/>
            <person name="Chica C."/>
            <person name="Szarzynska B."/>
            <person name="Zytnicki M."/>
            <person name="Albani M.C."/>
            <person name="Kiefer C."/>
            <person name="Bergonzi S."/>
            <person name="Castaings L."/>
            <person name="Mateos J.L."/>
            <person name="Berns M.C."/>
            <person name="Bujdoso N."/>
            <person name="Piofczyk T."/>
            <person name="de Lorenzo L."/>
            <person name="Barrero-Sicilia C."/>
            <person name="Mateos I."/>
            <person name="Piednoel M."/>
            <person name="Hagmann J."/>
            <person name="Chen-Min-Tao R."/>
            <person name="Iglesias-Fernandez R."/>
            <person name="Schuster S.C."/>
            <person name="Alonso-Blanco C."/>
            <person name="Roudier F."/>
            <person name="Carbonero P."/>
            <person name="Paz-Ares J."/>
            <person name="Davis S.J."/>
            <person name="Pecinka A."/>
            <person name="Quesneville H."/>
            <person name="Colot V."/>
            <person name="Lysak M.A."/>
            <person name="Weigel D."/>
            <person name="Coupland G."/>
            <person name="Schneeberger K."/>
        </authorList>
    </citation>
    <scope>NUCLEOTIDE SEQUENCE [LARGE SCALE GENOMIC DNA]</scope>
    <source>
        <strain evidence="9">cv. Pajares</strain>
    </source>
</reference>
<evidence type="ECO:0000256" key="3">
    <source>
        <dbReference type="ARBA" id="ARBA00023125"/>
    </source>
</evidence>
<dbReference type="PANTHER" id="PTHR31391:SF106">
    <property type="entry name" value="B3 DOMAIN-CONTAINING PROTEIN OS01G0723500"/>
    <property type="match status" value="1"/>
</dbReference>
<keyword evidence="4" id="KW-0804">Transcription</keyword>
<dbReference type="PROSITE" id="PS50863">
    <property type="entry name" value="B3"/>
    <property type="match status" value="2"/>
</dbReference>
<evidence type="ECO:0000313" key="8">
    <source>
        <dbReference type="EMBL" id="KFK37232.1"/>
    </source>
</evidence>
<dbReference type="Gene3D" id="2.40.330.10">
    <property type="entry name" value="DNA-binding pseudobarrel domain"/>
    <property type="match status" value="2"/>
</dbReference>
<name>A0A087H530_ARAAL</name>
<evidence type="ECO:0000256" key="2">
    <source>
        <dbReference type="ARBA" id="ARBA00023015"/>
    </source>
</evidence>
<dbReference type="GO" id="GO:0003677">
    <property type="term" value="F:DNA binding"/>
    <property type="evidence" value="ECO:0007669"/>
    <property type="project" value="UniProtKB-KW"/>
</dbReference>
<dbReference type="OMA" id="FWRSSEC"/>
<dbReference type="Proteomes" id="UP000029120">
    <property type="component" value="Chromosome 4"/>
</dbReference>
<evidence type="ECO:0000259" key="7">
    <source>
        <dbReference type="PROSITE" id="PS50863"/>
    </source>
</evidence>
<keyword evidence="2" id="KW-0805">Transcription regulation</keyword>